<evidence type="ECO:0000256" key="12">
    <source>
        <dbReference type="SAM" id="MobiDB-lite"/>
    </source>
</evidence>
<evidence type="ECO:0000256" key="8">
    <source>
        <dbReference type="ARBA" id="ARBA00023136"/>
    </source>
</evidence>
<feature type="compositionally biased region" description="Polar residues" evidence="12">
    <location>
        <begin position="188"/>
        <end position="205"/>
    </location>
</feature>
<keyword evidence="4" id="KW-0433">Leucine-rich repeat</keyword>
<comment type="caution">
    <text evidence="14">The sequence shown here is derived from an EMBL/GenBank/DDBJ whole genome shotgun (WGS) entry which is preliminary data.</text>
</comment>
<evidence type="ECO:0000256" key="7">
    <source>
        <dbReference type="ARBA" id="ARBA00022989"/>
    </source>
</evidence>
<dbReference type="Gene3D" id="3.40.50.300">
    <property type="entry name" value="P-loop containing nucleotide triphosphate hydrolases"/>
    <property type="match status" value="1"/>
</dbReference>
<sequence>MPEVLDLGKTMITDVFPFWLEKLPNLRVLVLRNNNLHGQIQLPRRNFSLPKLGIIDLSSNQFTGDFPGEFLSSLDEMLMNTEIKFHGKMAGEIGNLKSLVVLNLSRNGFDGRIPSSLGDLVELESLDLSTNKLSGVIPQQLTSLTFLSFLNVSNNNLTGLIPKGYQFNTYTNDSYLGNPGLCGEPLSRSCSEPTGSTLQPPSQGDDSSKESLFDWRFAGSGYASGIVVGLALGYAFLPDFQYHEGTTWLKSLIYSILNRPSKNKLVVEHPHELVPFLEIQVFAEADEPPVLAAPSDGPRLFATHIPYQLLSKTLHSSPCKVVYLTRNPKDTLVSLWHFVNKWNKENPHQSWSLDEATDRFCRGVSLYGPYYDHVIGYKELSLKRPENVMFVTFEEMLKDPHDYVKKLGDFLGCPFKEEDEVNEVVKNCSIEVLSSHDVNKSEESPAWFSLPYNSFFRKGKIGDYKNYLNDESIQRIDTLTKERFHSLGFMYGV</sequence>
<dbReference type="EMBL" id="PNBA02000012">
    <property type="protein sequence ID" value="KAG6406511.1"/>
    <property type="molecule type" value="Genomic_DNA"/>
</dbReference>
<dbReference type="SUPFAM" id="SSF52540">
    <property type="entry name" value="P-loop containing nucleoside triphosphate hydrolases"/>
    <property type="match status" value="1"/>
</dbReference>
<keyword evidence="8" id="KW-0472">Membrane</keyword>
<dbReference type="Gene3D" id="3.80.10.10">
    <property type="entry name" value="Ribonuclease Inhibitor"/>
    <property type="match status" value="1"/>
</dbReference>
<dbReference type="PANTHER" id="PTHR27004">
    <property type="entry name" value="RECEPTOR-LIKE PROTEIN 12 ISOFORM X1"/>
    <property type="match status" value="1"/>
</dbReference>
<dbReference type="InterPro" id="IPR000863">
    <property type="entry name" value="Sulfotransferase_dom"/>
</dbReference>
<keyword evidence="7" id="KW-1133">Transmembrane helix</keyword>
<evidence type="ECO:0000256" key="9">
    <source>
        <dbReference type="ARBA" id="ARBA00023170"/>
    </source>
</evidence>
<evidence type="ECO:0000313" key="14">
    <source>
        <dbReference type="EMBL" id="KAG6406511.1"/>
    </source>
</evidence>
<dbReference type="AlphaFoldDB" id="A0A8X8ZJ06"/>
<dbReference type="PRINTS" id="PR00019">
    <property type="entry name" value="LEURICHRPT"/>
</dbReference>
<dbReference type="Pfam" id="PF00685">
    <property type="entry name" value="Sulfotransfer_1"/>
    <property type="match status" value="1"/>
</dbReference>
<keyword evidence="11" id="KW-0808">Transferase</keyword>
<feature type="domain" description="Sulfotransferase" evidence="13">
    <location>
        <begin position="245"/>
        <end position="487"/>
    </location>
</feature>
<comment type="similarity">
    <text evidence="2">Belongs to the RLP family.</text>
</comment>
<keyword evidence="3" id="KW-1003">Cell membrane</keyword>
<evidence type="ECO:0000256" key="5">
    <source>
        <dbReference type="ARBA" id="ARBA00022692"/>
    </source>
</evidence>
<keyword evidence="5" id="KW-0812">Transmembrane</keyword>
<gene>
    <name evidence="14" type="ORF">SASPL_134115</name>
</gene>
<keyword evidence="6" id="KW-0677">Repeat</keyword>
<keyword evidence="10" id="KW-0325">Glycoprotein</keyword>
<evidence type="ECO:0000259" key="13">
    <source>
        <dbReference type="Pfam" id="PF00685"/>
    </source>
</evidence>
<evidence type="ECO:0000256" key="10">
    <source>
        <dbReference type="ARBA" id="ARBA00023180"/>
    </source>
</evidence>
<dbReference type="GO" id="GO:0008146">
    <property type="term" value="F:sulfotransferase activity"/>
    <property type="evidence" value="ECO:0007669"/>
    <property type="project" value="InterPro"/>
</dbReference>
<dbReference type="Proteomes" id="UP000298416">
    <property type="component" value="Unassembled WGS sequence"/>
</dbReference>
<reference evidence="14" key="1">
    <citation type="submission" date="2018-01" db="EMBL/GenBank/DDBJ databases">
        <authorList>
            <person name="Mao J.F."/>
        </authorList>
    </citation>
    <scope>NUCLEOTIDE SEQUENCE</scope>
    <source>
        <strain evidence="14">Huo1</strain>
        <tissue evidence="14">Leaf</tissue>
    </source>
</reference>
<comment type="similarity">
    <text evidence="11">Belongs to the sulfotransferase 1 family.</text>
</comment>
<protein>
    <recommendedName>
        <fullName evidence="11">Sulfotransferase</fullName>
        <ecNumber evidence="11">2.8.2.-</ecNumber>
    </recommendedName>
</protein>
<organism evidence="14">
    <name type="scientific">Salvia splendens</name>
    <name type="common">Scarlet sage</name>
    <dbReference type="NCBI Taxonomy" id="180675"/>
    <lineage>
        <taxon>Eukaryota</taxon>
        <taxon>Viridiplantae</taxon>
        <taxon>Streptophyta</taxon>
        <taxon>Embryophyta</taxon>
        <taxon>Tracheophyta</taxon>
        <taxon>Spermatophyta</taxon>
        <taxon>Magnoliopsida</taxon>
        <taxon>eudicotyledons</taxon>
        <taxon>Gunneridae</taxon>
        <taxon>Pentapetalae</taxon>
        <taxon>asterids</taxon>
        <taxon>lamiids</taxon>
        <taxon>Lamiales</taxon>
        <taxon>Lamiaceae</taxon>
        <taxon>Nepetoideae</taxon>
        <taxon>Mentheae</taxon>
        <taxon>Salviinae</taxon>
        <taxon>Salvia</taxon>
        <taxon>Salvia subgen. Calosphace</taxon>
        <taxon>core Calosphace</taxon>
    </lineage>
</organism>
<dbReference type="InterPro" id="IPR001611">
    <property type="entry name" value="Leu-rich_rpt"/>
</dbReference>
<dbReference type="InterPro" id="IPR032675">
    <property type="entry name" value="LRR_dom_sf"/>
</dbReference>
<dbReference type="GO" id="GO:0005886">
    <property type="term" value="C:plasma membrane"/>
    <property type="evidence" value="ECO:0007669"/>
    <property type="project" value="UniProtKB-SubCell"/>
</dbReference>
<evidence type="ECO:0000256" key="1">
    <source>
        <dbReference type="ARBA" id="ARBA00004251"/>
    </source>
</evidence>
<dbReference type="EC" id="2.8.2.-" evidence="11"/>
<dbReference type="Pfam" id="PF13855">
    <property type="entry name" value="LRR_8"/>
    <property type="match status" value="1"/>
</dbReference>
<reference evidence="14" key="2">
    <citation type="submission" date="2020-08" db="EMBL/GenBank/DDBJ databases">
        <title>Plant Genome Project.</title>
        <authorList>
            <person name="Zhang R.-G."/>
        </authorList>
    </citation>
    <scope>NUCLEOTIDE SEQUENCE</scope>
    <source>
        <strain evidence="14">Huo1</strain>
        <tissue evidence="14">Leaf</tissue>
    </source>
</reference>
<keyword evidence="9" id="KW-0675">Receptor</keyword>
<proteinExistence type="inferred from homology"/>
<comment type="subcellular location">
    <subcellularLocation>
        <location evidence="1">Cell membrane</location>
        <topology evidence="1">Single-pass type I membrane protein</topology>
    </subcellularLocation>
</comment>
<evidence type="ECO:0000256" key="3">
    <source>
        <dbReference type="ARBA" id="ARBA00022475"/>
    </source>
</evidence>
<dbReference type="FunFam" id="3.80.10.10:FF:000111">
    <property type="entry name" value="LRR receptor-like serine/threonine-protein kinase ERECTA"/>
    <property type="match status" value="1"/>
</dbReference>
<evidence type="ECO:0000256" key="6">
    <source>
        <dbReference type="ARBA" id="ARBA00022737"/>
    </source>
</evidence>
<keyword evidence="15" id="KW-1185">Reference proteome</keyword>
<dbReference type="PANTHER" id="PTHR27004:SF428">
    <property type="entry name" value="OS01G0160600 PROTEIN"/>
    <property type="match status" value="1"/>
</dbReference>
<accession>A0A8X8ZJ06</accession>
<dbReference type="InterPro" id="IPR027417">
    <property type="entry name" value="P-loop_NTPase"/>
</dbReference>
<evidence type="ECO:0000313" key="15">
    <source>
        <dbReference type="Proteomes" id="UP000298416"/>
    </source>
</evidence>
<evidence type="ECO:0000256" key="11">
    <source>
        <dbReference type="RuleBase" id="RU361155"/>
    </source>
</evidence>
<evidence type="ECO:0000256" key="4">
    <source>
        <dbReference type="ARBA" id="ARBA00022614"/>
    </source>
</evidence>
<name>A0A8X8ZJ06_SALSN</name>
<feature type="region of interest" description="Disordered" evidence="12">
    <location>
        <begin position="186"/>
        <end position="209"/>
    </location>
</feature>
<evidence type="ECO:0000256" key="2">
    <source>
        <dbReference type="ARBA" id="ARBA00009592"/>
    </source>
</evidence>
<dbReference type="SUPFAM" id="SSF52058">
    <property type="entry name" value="L domain-like"/>
    <property type="match status" value="1"/>
</dbReference>